<feature type="compositionally biased region" description="Polar residues" evidence="1">
    <location>
        <begin position="80"/>
        <end position="94"/>
    </location>
</feature>
<feature type="region of interest" description="Disordered" evidence="1">
    <location>
        <begin position="72"/>
        <end position="94"/>
    </location>
</feature>
<gene>
    <name evidence="3" type="ORF">IC620_08660</name>
</gene>
<comment type="caution">
    <text evidence="3">The sequence shown here is derived from an EMBL/GenBank/DDBJ whole genome shotgun (WGS) entry which is preliminary data.</text>
</comment>
<evidence type="ECO:0000256" key="1">
    <source>
        <dbReference type="SAM" id="MobiDB-lite"/>
    </source>
</evidence>
<keyword evidence="2" id="KW-0812">Transmembrane</keyword>
<accession>A0A926N9U7</accession>
<dbReference type="AlphaFoldDB" id="A0A926N9U7"/>
<feature type="transmembrane region" description="Helical" evidence="2">
    <location>
        <begin position="34"/>
        <end position="52"/>
    </location>
</feature>
<protein>
    <submittedName>
        <fullName evidence="3">Uncharacterized protein</fullName>
    </submittedName>
</protein>
<proteinExistence type="predicted"/>
<evidence type="ECO:0000313" key="3">
    <source>
        <dbReference type="EMBL" id="MBD1372428.1"/>
    </source>
</evidence>
<sequence>MNQNVKEKWYELKEYLPTFRKVGTSKKGSPTMEYIVIIGVGALFAMILYNVFATDENGGIAKELKNKVMSVIKGGDGGTDENTAPTRPSSGHVE</sequence>
<keyword evidence="2" id="KW-1133">Transmembrane helix</keyword>
<keyword evidence="2" id="KW-0472">Membrane</keyword>
<evidence type="ECO:0000256" key="2">
    <source>
        <dbReference type="SAM" id="Phobius"/>
    </source>
</evidence>
<keyword evidence="4" id="KW-1185">Reference proteome</keyword>
<organism evidence="3 4">
    <name type="scientific">Polycladospora coralii</name>
    <dbReference type="NCBI Taxonomy" id="2771432"/>
    <lineage>
        <taxon>Bacteria</taxon>
        <taxon>Bacillati</taxon>
        <taxon>Bacillota</taxon>
        <taxon>Bacilli</taxon>
        <taxon>Bacillales</taxon>
        <taxon>Thermoactinomycetaceae</taxon>
        <taxon>Polycladospora</taxon>
    </lineage>
</organism>
<evidence type="ECO:0000313" key="4">
    <source>
        <dbReference type="Proteomes" id="UP000661691"/>
    </source>
</evidence>
<dbReference type="Proteomes" id="UP000661691">
    <property type="component" value="Unassembled WGS sequence"/>
</dbReference>
<reference evidence="3" key="1">
    <citation type="submission" date="2020-09" db="EMBL/GenBank/DDBJ databases">
        <title>A novel bacterium of genus Hazenella, isolated from South China Sea.</title>
        <authorList>
            <person name="Huang H."/>
            <person name="Mo K."/>
            <person name="Hu Y."/>
        </authorList>
    </citation>
    <scope>NUCLEOTIDE SEQUENCE</scope>
    <source>
        <strain evidence="3">IB182357</strain>
    </source>
</reference>
<dbReference type="EMBL" id="JACXAH010000010">
    <property type="protein sequence ID" value="MBD1372428.1"/>
    <property type="molecule type" value="Genomic_DNA"/>
</dbReference>
<name>A0A926N9U7_9BACL</name>
<dbReference type="RefSeq" id="WP_191141965.1">
    <property type="nucleotide sequence ID" value="NZ_JACXAH010000010.1"/>
</dbReference>